<feature type="compositionally biased region" description="Low complexity" evidence="1">
    <location>
        <begin position="284"/>
        <end position="295"/>
    </location>
</feature>
<reference evidence="2 3" key="1">
    <citation type="submission" date="2013-01" db="EMBL/GenBank/DDBJ databases">
        <title>Whole genome shotgun sequence of Gordonia soli NBRC 108243.</title>
        <authorList>
            <person name="Isaki-Nakamura S."/>
            <person name="Hosoyama A."/>
            <person name="Tsuchikane K."/>
            <person name="Ando Y."/>
            <person name="Baba S."/>
            <person name="Ohji S."/>
            <person name="Hamada M."/>
            <person name="Tamura T."/>
            <person name="Yamazoe A."/>
            <person name="Yamazaki S."/>
            <person name="Fujita N."/>
        </authorList>
    </citation>
    <scope>NUCLEOTIDE SEQUENCE [LARGE SCALE GENOMIC DNA]</scope>
    <source>
        <strain evidence="2 3">NBRC 108243</strain>
    </source>
</reference>
<evidence type="ECO:0000313" key="2">
    <source>
        <dbReference type="EMBL" id="GAC66208.1"/>
    </source>
</evidence>
<dbReference type="Proteomes" id="UP000011666">
    <property type="component" value="Unassembled WGS sequence"/>
</dbReference>
<dbReference type="eggNOG" id="COG0791">
    <property type="taxonomic scope" value="Bacteria"/>
</dbReference>
<name>M0QC52_9ACTN</name>
<keyword evidence="3" id="KW-1185">Reference proteome</keyword>
<evidence type="ECO:0000256" key="1">
    <source>
        <dbReference type="SAM" id="MobiDB-lite"/>
    </source>
</evidence>
<dbReference type="AlphaFoldDB" id="M0QC52"/>
<feature type="compositionally biased region" description="Gly residues" evidence="1">
    <location>
        <begin position="300"/>
        <end position="311"/>
    </location>
</feature>
<accession>M0QC52</accession>
<comment type="caution">
    <text evidence="2">The sequence shown here is derived from an EMBL/GenBank/DDBJ whole genome shotgun (WGS) entry which is preliminary data.</text>
</comment>
<feature type="region of interest" description="Disordered" evidence="1">
    <location>
        <begin position="341"/>
        <end position="441"/>
    </location>
</feature>
<gene>
    <name evidence="2" type="ORF">GS4_01_00090</name>
</gene>
<sequence>MSPEPSIPALTEMSVQDMINASPLGPILDTPVADVLNGLGLPPLPQLPALPPLPGLPPLPPINLDLLIKPLTDLLGGFGTGNLSGADFDPSQIFSGLSEVLNTSMQMGTGAVKAADQLWMGQSSIAAAGKSAQAGADTAVLSTQGTGISFDINAAAGIVGAGLAAVQAIIGKTIALITGTIPIIMTPIGQGMAVGFASSGLAEATTAVAATRAQLLAPTTHMTANGAPVKVTGAPGGAGAAQSPFAVANTVLESVTPAVSSVTELPSMIAKPVSTMLGINQPDTVTGVPTTTPGPHRGPDGGGGGGGGGKGGAGGIGALGGIGGMATQLAGRPAVSGVAGATEPAGFGPSQSTRPSVTTAAPMPGSMAPMSGAGAARGAGASDEQHEVPDYLVTQDHGQQVVGEVPDVAPPVLGHDEPAESEPAPDIELRLGPPAGDAART</sequence>
<organism evidence="2 3">
    <name type="scientific">Gordonia soli NBRC 108243</name>
    <dbReference type="NCBI Taxonomy" id="1223545"/>
    <lineage>
        <taxon>Bacteria</taxon>
        <taxon>Bacillati</taxon>
        <taxon>Actinomycetota</taxon>
        <taxon>Actinomycetes</taxon>
        <taxon>Mycobacteriales</taxon>
        <taxon>Gordoniaceae</taxon>
        <taxon>Gordonia</taxon>
    </lineage>
</organism>
<feature type="region of interest" description="Disordered" evidence="1">
    <location>
        <begin position="284"/>
        <end position="311"/>
    </location>
</feature>
<dbReference type="EMBL" id="BANX01000001">
    <property type="protein sequence ID" value="GAC66208.1"/>
    <property type="molecule type" value="Genomic_DNA"/>
</dbReference>
<proteinExistence type="predicted"/>
<dbReference type="OrthoDB" id="4571656at2"/>
<evidence type="ECO:0008006" key="4">
    <source>
        <dbReference type="Google" id="ProtNLM"/>
    </source>
</evidence>
<feature type="compositionally biased region" description="Polar residues" evidence="1">
    <location>
        <begin position="349"/>
        <end position="359"/>
    </location>
</feature>
<evidence type="ECO:0000313" key="3">
    <source>
        <dbReference type="Proteomes" id="UP000011666"/>
    </source>
</evidence>
<dbReference type="STRING" id="1223545.GS4_01_00090"/>
<dbReference type="RefSeq" id="WP_007616199.1">
    <property type="nucleotide sequence ID" value="NZ_BANX01000001.1"/>
</dbReference>
<protein>
    <recommendedName>
        <fullName evidence="4">PPE family domain-containing protein</fullName>
    </recommendedName>
</protein>
<feature type="compositionally biased region" description="Low complexity" evidence="1">
    <location>
        <begin position="360"/>
        <end position="382"/>
    </location>
</feature>